<evidence type="ECO:0000313" key="2">
    <source>
        <dbReference type="EMBL" id="CAE6391029.1"/>
    </source>
</evidence>
<dbReference type="Pfam" id="PF00646">
    <property type="entry name" value="F-box"/>
    <property type="match status" value="1"/>
</dbReference>
<protein>
    <recommendedName>
        <fullName evidence="1">F-box domain-containing protein</fullName>
    </recommendedName>
</protein>
<gene>
    <name evidence="2" type="ORF">RDB_LOCUS43847</name>
</gene>
<dbReference type="SMART" id="SM00256">
    <property type="entry name" value="FBOX"/>
    <property type="match status" value="1"/>
</dbReference>
<feature type="domain" description="F-box" evidence="1">
    <location>
        <begin position="13"/>
        <end position="58"/>
    </location>
</feature>
<evidence type="ECO:0000259" key="1">
    <source>
        <dbReference type="PROSITE" id="PS50181"/>
    </source>
</evidence>
<dbReference type="InterPro" id="IPR036322">
    <property type="entry name" value="WD40_repeat_dom_sf"/>
</dbReference>
<dbReference type="PROSITE" id="PS50181">
    <property type="entry name" value="FBOX"/>
    <property type="match status" value="1"/>
</dbReference>
<dbReference type="SUPFAM" id="SSF50978">
    <property type="entry name" value="WD40 repeat-like"/>
    <property type="match status" value="1"/>
</dbReference>
<dbReference type="SUPFAM" id="SSF81383">
    <property type="entry name" value="F-box domain"/>
    <property type="match status" value="1"/>
</dbReference>
<accession>A0A8H2WKQ3</accession>
<dbReference type="Proteomes" id="UP000663846">
    <property type="component" value="Unassembled WGS sequence"/>
</dbReference>
<comment type="caution">
    <text evidence="2">The sequence shown here is derived from an EMBL/GenBank/DDBJ whole genome shotgun (WGS) entry which is preliminary data.</text>
</comment>
<dbReference type="AlphaFoldDB" id="A0A8H2WKQ3"/>
<name>A0A8H2WKQ3_9AGAM</name>
<dbReference type="CDD" id="cd09917">
    <property type="entry name" value="F-box_SF"/>
    <property type="match status" value="1"/>
</dbReference>
<reference evidence="2" key="1">
    <citation type="submission" date="2021-01" db="EMBL/GenBank/DDBJ databases">
        <authorList>
            <person name="Kaushik A."/>
        </authorList>
    </citation>
    <scope>NUCLEOTIDE SEQUENCE</scope>
    <source>
        <strain evidence="2">AG1-1C</strain>
    </source>
</reference>
<sequence length="482" mass="52120">MVRQFVRENSRGGSLLLELPIDIFIVILKNLDVKELAVLSRVCCILHDLVASTGWETYIYSRPRPSISLTQHLDAISPLRKARYIHLTDRAWASRNSAIRPLAFNHYPIKDASPHLVATPSMLIIAVANSLHVYSFLNGGTDVRWRGYVALHRGGAHDDITGLGALSQANPGRGECVIVSLANGKLLRVRLSPNGEPLQATVTAHYTHPAAHITSLSTSQWDSKAGLALTTALGRLVSLYNTRSPWIEPTRIEAPTFATVPGKKRNRVWCSLIAQSDSLAITGSTQLSLHPILPTGLGTQSTVLPGPAKSSTCYALAHPPGGARDLILSGWHDGFVRMHDLRSGAVELAIHDPWSDSAVYCVGAGGGSGAHVVAGYSNHGIVAIFDVRSPTNGYTIYSPVSSLSPPRPRNGLTQVSSLHVEGARIFGTTPHLPFVVDFGPDVTRNTYPPVKEAPDRMSRDGRSFCYADYTHASGYPELVESF</sequence>
<evidence type="ECO:0000313" key="3">
    <source>
        <dbReference type="Proteomes" id="UP000663846"/>
    </source>
</evidence>
<dbReference type="InterPro" id="IPR001810">
    <property type="entry name" value="F-box_dom"/>
</dbReference>
<dbReference type="InterPro" id="IPR015943">
    <property type="entry name" value="WD40/YVTN_repeat-like_dom_sf"/>
</dbReference>
<proteinExistence type="predicted"/>
<organism evidence="2 3">
    <name type="scientific">Rhizoctonia solani</name>
    <dbReference type="NCBI Taxonomy" id="456999"/>
    <lineage>
        <taxon>Eukaryota</taxon>
        <taxon>Fungi</taxon>
        <taxon>Dikarya</taxon>
        <taxon>Basidiomycota</taxon>
        <taxon>Agaricomycotina</taxon>
        <taxon>Agaricomycetes</taxon>
        <taxon>Cantharellales</taxon>
        <taxon>Ceratobasidiaceae</taxon>
        <taxon>Rhizoctonia</taxon>
    </lineage>
</organism>
<dbReference type="InterPro" id="IPR036047">
    <property type="entry name" value="F-box-like_dom_sf"/>
</dbReference>
<dbReference type="EMBL" id="CAJMWS010000284">
    <property type="protein sequence ID" value="CAE6391029.1"/>
    <property type="molecule type" value="Genomic_DNA"/>
</dbReference>
<dbReference type="Gene3D" id="2.130.10.10">
    <property type="entry name" value="YVTN repeat-like/Quinoprotein amine dehydrogenase"/>
    <property type="match status" value="1"/>
</dbReference>